<evidence type="ECO:0000313" key="2">
    <source>
        <dbReference type="EMBL" id="KAK4228224.1"/>
    </source>
</evidence>
<name>A0AAN7BRK5_9PEZI</name>
<reference evidence="2" key="1">
    <citation type="journal article" date="2023" name="Mol. Phylogenet. Evol.">
        <title>Genome-scale phylogeny and comparative genomics of the fungal order Sordariales.</title>
        <authorList>
            <person name="Hensen N."/>
            <person name="Bonometti L."/>
            <person name="Westerberg I."/>
            <person name="Brannstrom I.O."/>
            <person name="Guillou S."/>
            <person name="Cros-Aarteil S."/>
            <person name="Calhoun S."/>
            <person name="Haridas S."/>
            <person name="Kuo A."/>
            <person name="Mondo S."/>
            <person name="Pangilinan J."/>
            <person name="Riley R."/>
            <person name="LaButti K."/>
            <person name="Andreopoulos B."/>
            <person name="Lipzen A."/>
            <person name="Chen C."/>
            <person name="Yan M."/>
            <person name="Daum C."/>
            <person name="Ng V."/>
            <person name="Clum A."/>
            <person name="Steindorff A."/>
            <person name="Ohm R.A."/>
            <person name="Martin F."/>
            <person name="Silar P."/>
            <person name="Natvig D.O."/>
            <person name="Lalanne C."/>
            <person name="Gautier V."/>
            <person name="Ament-Velasquez S.L."/>
            <person name="Kruys A."/>
            <person name="Hutchinson M.I."/>
            <person name="Powell A.J."/>
            <person name="Barry K."/>
            <person name="Miller A.N."/>
            <person name="Grigoriev I.V."/>
            <person name="Debuchy R."/>
            <person name="Gladieux P."/>
            <person name="Hiltunen Thoren M."/>
            <person name="Johannesson H."/>
        </authorList>
    </citation>
    <scope>NUCLEOTIDE SEQUENCE</scope>
    <source>
        <strain evidence="2">CBS 990.96</strain>
    </source>
</reference>
<dbReference type="PANTHER" id="PTHR35910:SF6">
    <property type="entry name" value="2EXR DOMAIN-CONTAINING PROTEIN"/>
    <property type="match status" value="1"/>
</dbReference>
<dbReference type="EMBL" id="MU865321">
    <property type="protein sequence ID" value="KAK4228224.1"/>
    <property type="molecule type" value="Genomic_DNA"/>
</dbReference>
<dbReference type="Pfam" id="PF20150">
    <property type="entry name" value="2EXR"/>
    <property type="match status" value="1"/>
</dbReference>
<protein>
    <recommendedName>
        <fullName evidence="1">2EXR domain-containing protein</fullName>
    </recommendedName>
</protein>
<reference evidence="2" key="2">
    <citation type="submission" date="2023-05" db="EMBL/GenBank/DDBJ databases">
        <authorList>
            <consortium name="Lawrence Berkeley National Laboratory"/>
            <person name="Steindorff A."/>
            <person name="Hensen N."/>
            <person name="Bonometti L."/>
            <person name="Westerberg I."/>
            <person name="Brannstrom I.O."/>
            <person name="Guillou S."/>
            <person name="Cros-Aarteil S."/>
            <person name="Calhoun S."/>
            <person name="Haridas S."/>
            <person name="Kuo A."/>
            <person name="Mondo S."/>
            <person name="Pangilinan J."/>
            <person name="Riley R."/>
            <person name="Labutti K."/>
            <person name="Andreopoulos B."/>
            <person name="Lipzen A."/>
            <person name="Chen C."/>
            <person name="Yanf M."/>
            <person name="Daum C."/>
            <person name="Ng V."/>
            <person name="Clum A."/>
            <person name="Ohm R."/>
            <person name="Martin F."/>
            <person name="Silar P."/>
            <person name="Natvig D."/>
            <person name="Lalanne C."/>
            <person name="Gautier V."/>
            <person name="Ament-Velasquez S.L."/>
            <person name="Kruys A."/>
            <person name="Hutchinson M.I."/>
            <person name="Powell A.J."/>
            <person name="Barry K."/>
            <person name="Miller A.N."/>
            <person name="Grigoriev I.V."/>
            <person name="Debuchy R."/>
            <person name="Gladieux P."/>
            <person name="Thoren M.H."/>
            <person name="Johannesson H."/>
        </authorList>
    </citation>
    <scope>NUCLEOTIDE SEQUENCE</scope>
    <source>
        <strain evidence="2">CBS 990.96</strain>
    </source>
</reference>
<comment type="caution">
    <text evidence="2">The sequence shown here is derived from an EMBL/GenBank/DDBJ whole genome shotgun (WGS) entry which is preliminary data.</text>
</comment>
<evidence type="ECO:0000259" key="1">
    <source>
        <dbReference type="Pfam" id="PF20150"/>
    </source>
</evidence>
<gene>
    <name evidence="2" type="ORF">QBC38DRAFT_161529</name>
</gene>
<sequence length="331" mass="37415">MFDPRLGLSTISSWTPTLDPSNTVVMMTTTVPVPHFTYNTDNNTADSSPSYWIRLILKISILCGWFSERLRQYARLVQEACNEAAEERRLRSFSSPFLHSSSVLKPFHPKTPTSFTLFRYLPAELRQQIWEEALPGARLLMLELPRPSFMLPYRSALTLDGPAGRGGRNVFSCAARPPALLHVSHEARTMALKHYRLGLVPRGHPNSRIYVSLERDIIGFSNEVMMSAQGRNLIRLTPDLRMARHICLASAGAAEFLAGRQSYVLERVKDVAVVDSGLFGEGILPRVCGLDWGYWVRWQCKEGKAKWVLGGEEYVEVEEETWEVVEGEKST</sequence>
<dbReference type="InterPro" id="IPR045518">
    <property type="entry name" value="2EXR"/>
</dbReference>
<evidence type="ECO:0000313" key="3">
    <source>
        <dbReference type="Proteomes" id="UP001301958"/>
    </source>
</evidence>
<organism evidence="2 3">
    <name type="scientific">Podospora fimiseda</name>
    <dbReference type="NCBI Taxonomy" id="252190"/>
    <lineage>
        <taxon>Eukaryota</taxon>
        <taxon>Fungi</taxon>
        <taxon>Dikarya</taxon>
        <taxon>Ascomycota</taxon>
        <taxon>Pezizomycotina</taxon>
        <taxon>Sordariomycetes</taxon>
        <taxon>Sordariomycetidae</taxon>
        <taxon>Sordariales</taxon>
        <taxon>Podosporaceae</taxon>
        <taxon>Podospora</taxon>
    </lineage>
</organism>
<accession>A0AAN7BRK5</accession>
<keyword evidence="3" id="KW-1185">Reference proteome</keyword>
<dbReference type="PANTHER" id="PTHR35910">
    <property type="entry name" value="2EXR DOMAIN-CONTAINING PROTEIN"/>
    <property type="match status" value="1"/>
</dbReference>
<dbReference type="Proteomes" id="UP001301958">
    <property type="component" value="Unassembled WGS sequence"/>
</dbReference>
<feature type="domain" description="2EXR" evidence="1">
    <location>
        <begin position="115"/>
        <end position="218"/>
    </location>
</feature>
<proteinExistence type="predicted"/>
<dbReference type="AlphaFoldDB" id="A0AAN7BRK5"/>